<evidence type="ECO:0000256" key="9">
    <source>
        <dbReference type="SAM" id="MobiDB-lite"/>
    </source>
</evidence>
<evidence type="ECO:0000313" key="13">
    <source>
        <dbReference type="Proteomes" id="UP001176517"/>
    </source>
</evidence>
<feature type="transmembrane region" description="Helical" evidence="10">
    <location>
        <begin position="1066"/>
        <end position="1093"/>
    </location>
</feature>
<feature type="region of interest" description="Disordered" evidence="9">
    <location>
        <begin position="1"/>
        <end position="291"/>
    </location>
</feature>
<feature type="transmembrane region" description="Helical" evidence="10">
    <location>
        <begin position="1007"/>
        <end position="1030"/>
    </location>
</feature>
<proteinExistence type="inferred from homology"/>
<keyword evidence="5 8" id="KW-0406">Ion transport</keyword>
<dbReference type="Proteomes" id="UP001176517">
    <property type="component" value="Unassembled WGS sequence"/>
</dbReference>
<dbReference type="SUPFAM" id="SSF81324">
    <property type="entry name" value="Voltage-gated potassium channels"/>
    <property type="match status" value="2"/>
</dbReference>
<feature type="region of interest" description="Disordered" evidence="9">
    <location>
        <begin position="1104"/>
        <end position="1225"/>
    </location>
</feature>
<evidence type="ECO:0000256" key="4">
    <source>
        <dbReference type="ARBA" id="ARBA00022989"/>
    </source>
</evidence>
<evidence type="ECO:0000256" key="1">
    <source>
        <dbReference type="ARBA" id="ARBA00004141"/>
    </source>
</evidence>
<feature type="compositionally biased region" description="Acidic residues" evidence="9">
    <location>
        <begin position="1127"/>
        <end position="1139"/>
    </location>
</feature>
<comment type="caution">
    <text evidence="12">The sequence shown here is derived from an EMBL/GenBank/DDBJ whole genome shotgun (WGS) entry which is preliminary data.</text>
</comment>
<feature type="region of interest" description="Disordered" evidence="9">
    <location>
        <begin position="1291"/>
        <end position="1311"/>
    </location>
</feature>
<feature type="compositionally biased region" description="Low complexity" evidence="9">
    <location>
        <begin position="68"/>
        <end position="78"/>
    </location>
</feature>
<comment type="subcellular location">
    <subcellularLocation>
        <location evidence="1">Membrane</location>
        <topology evidence="1">Multi-pass membrane protein</topology>
    </subcellularLocation>
</comment>
<keyword evidence="7 8" id="KW-0407">Ion channel</keyword>
<organism evidence="12 13">
    <name type="scientific">Tilletia horrida</name>
    <dbReference type="NCBI Taxonomy" id="155126"/>
    <lineage>
        <taxon>Eukaryota</taxon>
        <taxon>Fungi</taxon>
        <taxon>Dikarya</taxon>
        <taxon>Basidiomycota</taxon>
        <taxon>Ustilaginomycotina</taxon>
        <taxon>Exobasidiomycetes</taxon>
        <taxon>Tilletiales</taxon>
        <taxon>Tilletiaceae</taxon>
        <taxon>Tilletia</taxon>
    </lineage>
</organism>
<feature type="transmembrane region" description="Helical" evidence="10">
    <location>
        <begin position="592"/>
        <end position="613"/>
    </location>
</feature>
<feature type="domain" description="Potassium channel" evidence="11">
    <location>
        <begin position="706"/>
        <end position="778"/>
    </location>
</feature>
<feature type="transmembrane region" description="Helical" evidence="10">
    <location>
        <begin position="658"/>
        <end position="680"/>
    </location>
</feature>
<dbReference type="InterPro" id="IPR013099">
    <property type="entry name" value="K_chnl_dom"/>
</dbReference>
<feature type="compositionally biased region" description="Low complexity" evidence="9">
    <location>
        <begin position="190"/>
        <end position="210"/>
    </location>
</feature>
<feature type="compositionally biased region" description="Acidic residues" evidence="9">
    <location>
        <begin position="1395"/>
        <end position="1410"/>
    </location>
</feature>
<dbReference type="Pfam" id="PF07885">
    <property type="entry name" value="Ion_trans_2"/>
    <property type="match status" value="2"/>
</dbReference>
<feature type="compositionally biased region" description="Polar residues" evidence="9">
    <location>
        <begin position="933"/>
        <end position="947"/>
    </location>
</feature>
<feature type="transmembrane region" description="Helical" evidence="10">
    <location>
        <begin position="625"/>
        <end position="646"/>
    </location>
</feature>
<feature type="region of interest" description="Disordered" evidence="9">
    <location>
        <begin position="396"/>
        <end position="424"/>
    </location>
</feature>
<feature type="region of interest" description="Disordered" evidence="9">
    <location>
        <begin position="456"/>
        <end position="536"/>
    </location>
</feature>
<protein>
    <submittedName>
        <fullName evidence="12">Potassium channel</fullName>
    </submittedName>
</protein>
<evidence type="ECO:0000256" key="7">
    <source>
        <dbReference type="ARBA" id="ARBA00023303"/>
    </source>
</evidence>
<keyword evidence="3 8" id="KW-0812">Transmembrane</keyword>
<evidence type="ECO:0000256" key="10">
    <source>
        <dbReference type="SAM" id="Phobius"/>
    </source>
</evidence>
<comment type="similarity">
    <text evidence="8">Belongs to the two pore domain potassium channel (TC 1.A.1.8) family.</text>
</comment>
<accession>A0AAN6GQS6</accession>
<evidence type="ECO:0000256" key="3">
    <source>
        <dbReference type="ARBA" id="ARBA00022692"/>
    </source>
</evidence>
<evidence type="ECO:0000256" key="6">
    <source>
        <dbReference type="ARBA" id="ARBA00023136"/>
    </source>
</evidence>
<feature type="transmembrane region" description="Helical" evidence="10">
    <location>
        <begin position="700"/>
        <end position="722"/>
    </location>
</feature>
<keyword evidence="2 8" id="KW-0813">Transport</keyword>
<feature type="domain" description="Potassium channel" evidence="11">
    <location>
        <begin position="1018"/>
        <end position="1087"/>
    </location>
</feature>
<dbReference type="GO" id="GO:0005886">
    <property type="term" value="C:plasma membrane"/>
    <property type="evidence" value="ECO:0007669"/>
    <property type="project" value="TreeGrafter"/>
</dbReference>
<evidence type="ECO:0000256" key="2">
    <source>
        <dbReference type="ARBA" id="ARBA00022448"/>
    </source>
</evidence>
<feature type="compositionally biased region" description="Polar residues" evidence="9">
    <location>
        <begin position="1206"/>
        <end position="1215"/>
    </location>
</feature>
<feature type="compositionally biased region" description="Basic residues" evidence="9">
    <location>
        <begin position="1104"/>
        <end position="1121"/>
    </location>
</feature>
<evidence type="ECO:0000259" key="11">
    <source>
        <dbReference type="Pfam" id="PF07885"/>
    </source>
</evidence>
<feature type="compositionally biased region" description="Acidic residues" evidence="9">
    <location>
        <begin position="525"/>
        <end position="536"/>
    </location>
</feature>
<reference evidence="12" key="1">
    <citation type="journal article" date="2023" name="PhytoFront">
        <title>Draft Genome Resources of Seven Strains of Tilletia horrida, Causal Agent of Kernel Smut of Rice.</title>
        <authorList>
            <person name="Khanal S."/>
            <person name="Antony Babu S."/>
            <person name="Zhou X.G."/>
        </authorList>
    </citation>
    <scope>NUCLEOTIDE SEQUENCE</scope>
    <source>
        <strain evidence="12">TX6</strain>
    </source>
</reference>
<feature type="compositionally biased region" description="Basic and acidic residues" evidence="9">
    <location>
        <begin position="89"/>
        <end position="116"/>
    </location>
</feature>
<feature type="region of interest" description="Disordered" evidence="9">
    <location>
        <begin position="1395"/>
        <end position="1420"/>
    </location>
</feature>
<dbReference type="Gene3D" id="1.10.287.70">
    <property type="match status" value="2"/>
</dbReference>
<evidence type="ECO:0000256" key="8">
    <source>
        <dbReference type="RuleBase" id="RU003857"/>
    </source>
</evidence>
<sequence>MPTSIPLLITTGVALRGLRERNRRMDEEEEEEEEARERRADSEEGDDPQEMRPPQQVGGNAHGDVRRGSTTSSSTGRAASRRRQSQTSTERRRSSVEHASRADAGQGEERANEDRGSRRRSSVARAALLHPEFAHSGTSSDDDDDDDQPVLSERKASGQGRLAVQGSTERSSRAGRRSSIGPTETDTSARRPSASRGSSSRQRIGGPRSSDQGWFAESQGEAARPRHQTDSPVSYSSDEGDAEGGIPITKQTAANAGPQHSPDLPSQSAPQATRLPPALDPSARPSKDHSAHHWQRFYNLLHPNFLHSHQAGPPPPETKNFPRTLTWGSEAFSSDGESHRQGPGSMASAKAPRVYGRGAAASTQPAISFRKEVSVGGRLHAPTIPSILRRRDAPSIIEDDQASEPPLTPSTPKYGRGSGRPGLAMRRTMTNESEMSVSALSDTDFSMEDEDEVVNAVVGSSRKTRPKPKKPLRSLTNLATSATSLPLRGWARRRQQRENGVIDLSEDQDGRTSEDPEALSQSGEQEQDDEDADSDDELVKVQQYRKTPIVSGVLAPFSIMLEVPGFTSSWYLSTGRDQEAVVYAKNPPLLDVGLGFSMGFAVIANLSIVLRFLEVLRPRKSTLIAIVLLTLHDLINITALAVFGKIHAVNDGFTYSEGYWMTLGSTLTSTIVNFTLIADYVNTKQFKDAGSGLTRKQRELVVMVMLVLFYLSIGALIYALLLKINFETALYFITCTLFTIGFGDITPNTTASRIVLFFYAPAGIVLIALVIATTRETILEQFEESYKKRRATVKARYLEKQEAKKVNRQLRRAVRLRQITVGRGGTRQWVAENGQILPNLAQLGLEPPQPEKAPKKIPVVSKLVDQARELFRRGFSRGWELDADRNVTLAPGGIEEKGGNGLIRPTEKGAVSTAVLVSAATTTSPAKGGIKLGTSSDGKAQNGSSPDSVDGEPIEDDKNDEGNEVTEQQHRDEIALMEESLRKQREEVENHWESFKHEVAQQERNEFVAKMVVSGSLFLIFWLMGAGVFLATEKWNFFEGLYFSFVFFSTIGYGDYSPKTPSGRAFFIVWAMFGVGILTVIFSVLGDAWGSFYKDAMRNKARKRRWKDRLGSHRRKKRKARAKSEDGGDNAEAAEEALEAGDGTTDSATMQGSHGLRRETSQANSILENNSRIASVAPSETDGPEQDTEVNEQNGEDTDASKPRRTSTYASSAVSQEDELPKRRLQPPDQIPLQLARAAMHLHSEASHLLESQRHVLADAVTSAPSLRRQMRKLLRTVAAGGKLNRGAVRAAVAGLPDQDDDDGERNTEDLDEEEAHIRELEKLESTAVSVLEREGDQAGVAAVRQLFALVHYDTHLSSVIENSHILRDTLLNQERELATLRARLTQLEATVETEIEEELGLDKDDEGPGDEQPSDRTDG</sequence>
<feature type="compositionally biased region" description="Acidic residues" evidence="9">
    <location>
        <begin position="1298"/>
        <end position="1311"/>
    </location>
</feature>
<dbReference type="GO" id="GO:0022841">
    <property type="term" value="F:potassium ion leak channel activity"/>
    <property type="evidence" value="ECO:0007669"/>
    <property type="project" value="TreeGrafter"/>
</dbReference>
<keyword evidence="4 10" id="KW-1133">Transmembrane helix</keyword>
<dbReference type="PANTHER" id="PTHR11003:SF342">
    <property type="entry name" value="OUTWARD-RECTIFIER POTASSIUM CHANNEL TOK1"/>
    <property type="match status" value="1"/>
</dbReference>
<feature type="region of interest" description="Disordered" evidence="9">
    <location>
        <begin position="922"/>
        <end position="971"/>
    </location>
</feature>
<dbReference type="GO" id="GO:0030322">
    <property type="term" value="P:stabilization of membrane potential"/>
    <property type="evidence" value="ECO:0007669"/>
    <property type="project" value="TreeGrafter"/>
</dbReference>
<feature type="compositionally biased region" description="Acidic residues" evidence="9">
    <location>
        <begin position="949"/>
        <end position="964"/>
    </location>
</feature>
<evidence type="ECO:0000256" key="5">
    <source>
        <dbReference type="ARBA" id="ARBA00023065"/>
    </source>
</evidence>
<gene>
    <name evidence="12" type="primary">TOK1</name>
    <name evidence="12" type="ORF">OC846_002418</name>
</gene>
<dbReference type="PRINTS" id="PR01333">
    <property type="entry name" value="2POREKCHANEL"/>
</dbReference>
<dbReference type="InterPro" id="IPR003280">
    <property type="entry name" value="2pore_dom_K_chnl"/>
</dbReference>
<dbReference type="GO" id="GO:0015271">
    <property type="term" value="F:outward rectifier potassium channel activity"/>
    <property type="evidence" value="ECO:0007669"/>
    <property type="project" value="TreeGrafter"/>
</dbReference>
<feature type="transmembrane region" description="Helical" evidence="10">
    <location>
        <begin position="1037"/>
        <end position="1054"/>
    </location>
</feature>
<dbReference type="PANTHER" id="PTHR11003">
    <property type="entry name" value="POTASSIUM CHANNEL, SUBFAMILY K"/>
    <property type="match status" value="1"/>
</dbReference>
<feature type="transmembrane region" description="Helical" evidence="10">
    <location>
        <begin position="754"/>
        <end position="772"/>
    </location>
</feature>
<keyword evidence="6 10" id="KW-0472">Membrane</keyword>
<keyword evidence="13" id="KW-1185">Reference proteome</keyword>
<feature type="compositionally biased region" description="Basic residues" evidence="9">
    <location>
        <begin position="462"/>
        <end position="472"/>
    </location>
</feature>
<evidence type="ECO:0000313" key="12">
    <source>
        <dbReference type="EMBL" id="KAK0553694.1"/>
    </source>
</evidence>
<name>A0AAN6GQS6_9BASI</name>
<feature type="region of interest" description="Disordered" evidence="9">
    <location>
        <begin position="305"/>
        <end position="359"/>
    </location>
</feature>
<feature type="compositionally biased region" description="Basic and acidic residues" evidence="9">
    <location>
        <begin position="17"/>
        <end position="26"/>
    </location>
</feature>
<feature type="compositionally biased region" description="Acidic residues" evidence="9">
    <location>
        <begin position="1182"/>
        <end position="1198"/>
    </location>
</feature>
<feature type="compositionally biased region" description="Polar residues" evidence="9">
    <location>
        <begin position="1161"/>
        <end position="1173"/>
    </location>
</feature>
<dbReference type="EMBL" id="JAPDMZ010000047">
    <property type="protein sequence ID" value="KAK0553694.1"/>
    <property type="molecule type" value="Genomic_DNA"/>
</dbReference>